<dbReference type="Gene3D" id="2.60.210.10">
    <property type="entry name" value="Apoptosis, Tumor Necrosis Factor Receptor Associated Protein 2, Chain A"/>
    <property type="match status" value="1"/>
</dbReference>
<keyword evidence="3" id="KW-1185">Reference proteome</keyword>
<dbReference type="PROSITE" id="PS50144">
    <property type="entry name" value="MATH"/>
    <property type="match status" value="1"/>
</dbReference>
<feature type="domain" description="MATH" evidence="1">
    <location>
        <begin position="59"/>
        <end position="200"/>
    </location>
</feature>
<evidence type="ECO:0000313" key="3">
    <source>
        <dbReference type="Proteomes" id="UP000192578"/>
    </source>
</evidence>
<dbReference type="SUPFAM" id="SSF49599">
    <property type="entry name" value="TRAF domain-like"/>
    <property type="match status" value="1"/>
</dbReference>
<dbReference type="InterPro" id="IPR002083">
    <property type="entry name" value="MATH/TRAF_dom"/>
</dbReference>
<proteinExistence type="predicted"/>
<dbReference type="Proteomes" id="UP000192578">
    <property type="component" value="Unassembled WGS sequence"/>
</dbReference>
<evidence type="ECO:0000313" key="2">
    <source>
        <dbReference type="EMBL" id="OQV19052.1"/>
    </source>
</evidence>
<protein>
    <recommendedName>
        <fullName evidence="1">MATH domain-containing protein</fullName>
    </recommendedName>
</protein>
<evidence type="ECO:0000259" key="1">
    <source>
        <dbReference type="PROSITE" id="PS50144"/>
    </source>
</evidence>
<reference evidence="3" key="1">
    <citation type="submission" date="2017-01" db="EMBL/GenBank/DDBJ databases">
        <title>Comparative genomics of anhydrobiosis in the tardigrade Hypsibius dujardini.</title>
        <authorList>
            <person name="Yoshida Y."/>
            <person name="Koutsovoulos G."/>
            <person name="Laetsch D."/>
            <person name="Stevens L."/>
            <person name="Kumar S."/>
            <person name="Horikawa D."/>
            <person name="Ishino K."/>
            <person name="Komine S."/>
            <person name="Tomita M."/>
            <person name="Blaxter M."/>
            <person name="Arakawa K."/>
        </authorList>
    </citation>
    <scope>NUCLEOTIDE SEQUENCE [LARGE SCALE GENOMIC DNA]</scope>
    <source>
        <strain evidence="3">Z151</strain>
    </source>
</reference>
<accession>A0A1W0WV25</accession>
<gene>
    <name evidence="2" type="ORF">BV898_06906</name>
</gene>
<dbReference type="EMBL" id="MTYJ01000043">
    <property type="protein sequence ID" value="OQV19052.1"/>
    <property type="molecule type" value="Genomic_DNA"/>
</dbReference>
<comment type="caution">
    <text evidence="2">The sequence shown here is derived from an EMBL/GenBank/DDBJ whole genome shotgun (WGS) entry which is preliminary data.</text>
</comment>
<name>A0A1W0WV25_HYPEX</name>
<dbReference type="InterPro" id="IPR008974">
    <property type="entry name" value="TRAF-like"/>
</dbReference>
<organism evidence="2 3">
    <name type="scientific">Hypsibius exemplaris</name>
    <name type="common">Freshwater tardigrade</name>
    <dbReference type="NCBI Taxonomy" id="2072580"/>
    <lineage>
        <taxon>Eukaryota</taxon>
        <taxon>Metazoa</taxon>
        <taxon>Ecdysozoa</taxon>
        <taxon>Tardigrada</taxon>
        <taxon>Eutardigrada</taxon>
        <taxon>Parachela</taxon>
        <taxon>Hypsibioidea</taxon>
        <taxon>Hypsibiidae</taxon>
        <taxon>Hypsibius</taxon>
    </lineage>
</organism>
<dbReference type="Pfam" id="PF22486">
    <property type="entry name" value="MATH_2"/>
    <property type="match status" value="1"/>
</dbReference>
<sequence length="216" mass="23699">MTSRFSTLENAKWCGFLICTLYLTTSALPVTDLGYAQNPAGAHNVHTTLEALTGSRLINLTINWTIENFIFLLEEPEIRSPSVSSGNIGLVDADGDWQLVLTPSKVIAGKSYVGLHLERVNATMEDVTGRFGFQVLDRKGAAVVNIYDESTNVFTIDPPQNNWGYDKFIPHTSLFGIPPVGLPRKPSLLTDGNLIIRAKIEFLGPLIINSTLLLAR</sequence>
<dbReference type="AlphaFoldDB" id="A0A1W0WV25"/>
<dbReference type="CDD" id="cd00121">
    <property type="entry name" value="MATH"/>
    <property type="match status" value="1"/>
</dbReference>
<dbReference type="OrthoDB" id="10455584at2759"/>